<organism evidence="2 3">
    <name type="scientific">Shewanella aestuarii</name>
    <dbReference type="NCBI Taxonomy" id="1028752"/>
    <lineage>
        <taxon>Bacteria</taxon>
        <taxon>Pseudomonadati</taxon>
        <taxon>Pseudomonadota</taxon>
        <taxon>Gammaproteobacteria</taxon>
        <taxon>Alteromonadales</taxon>
        <taxon>Shewanellaceae</taxon>
        <taxon>Shewanella</taxon>
    </lineage>
</organism>
<sequence>MRHFILLLSLIFTSVSAQAAAEQQWLKVGDKLAPISLQDQFDKPIEVTAKTTMLIFSRDMDGGEVVQAAFAEAPKEQWPQNMVYIADISGMPSLIAKFIAVPKMKDYPFVLGLDREGAATANLPTTEKQATIIKLNQLEVISIEQVADANLLIKKW</sequence>
<gene>
    <name evidence="2" type="ORF">HBH39_02350</name>
</gene>
<reference evidence="2 3" key="1">
    <citation type="submission" date="2020-03" db="EMBL/GenBank/DDBJ databases">
        <title>Complete genome sequence of Shewanella sp.</title>
        <authorList>
            <person name="Kim Y.-S."/>
            <person name="Kim S.-J."/>
            <person name="Jung H.-K."/>
            <person name="Kim K.-H."/>
        </authorList>
    </citation>
    <scope>NUCLEOTIDE SEQUENCE [LARGE SCALE GENOMIC DNA]</scope>
    <source>
        <strain evidence="2 3">PN3F2</strain>
    </source>
</reference>
<dbReference type="AlphaFoldDB" id="A0A6G9QH38"/>
<evidence type="ECO:0000313" key="2">
    <source>
        <dbReference type="EMBL" id="QIR13483.1"/>
    </source>
</evidence>
<proteinExistence type="predicted"/>
<evidence type="ECO:0000256" key="1">
    <source>
        <dbReference type="SAM" id="SignalP"/>
    </source>
</evidence>
<feature type="signal peptide" evidence="1">
    <location>
        <begin position="1"/>
        <end position="19"/>
    </location>
</feature>
<dbReference type="RefSeq" id="WP_167675259.1">
    <property type="nucleotide sequence ID" value="NZ_CP050313.1"/>
</dbReference>
<feature type="chain" id="PRO_5026276128" description="FAD/FMN-containing dehydrogenase" evidence="1">
    <location>
        <begin position="20"/>
        <end position="156"/>
    </location>
</feature>
<dbReference type="Proteomes" id="UP000502608">
    <property type="component" value="Chromosome"/>
</dbReference>
<name>A0A6G9QH38_9GAMM</name>
<accession>A0A6G9QH38</accession>
<protein>
    <recommendedName>
        <fullName evidence="4">FAD/FMN-containing dehydrogenase</fullName>
    </recommendedName>
</protein>
<evidence type="ECO:0000313" key="3">
    <source>
        <dbReference type="Proteomes" id="UP000502608"/>
    </source>
</evidence>
<dbReference type="EMBL" id="CP050313">
    <property type="protein sequence ID" value="QIR13483.1"/>
    <property type="molecule type" value="Genomic_DNA"/>
</dbReference>
<keyword evidence="1" id="KW-0732">Signal</keyword>
<dbReference type="KEGG" id="saes:HBH39_02350"/>
<evidence type="ECO:0008006" key="4">
    <source>
        <dbReference type="Google" id="ProtNLM"/>
    </source>
</evidence>
<keyword evidence="3" id="KW-1185">Reference proteome</keyword>